<dbReference type="AlphaFoldDB" id="A0A7W0CSA3"/>
<gene>
    <name evidence="1" type="ORF">HNR30_007812</name>
</gene>
<reference evidence="1 2" key="1">
    <citation type="submission" date="2020-07" db="EMBL/GenBank/DDBJ databases">
        <title>Genomic Encyclopedia of Type Strains, Phase IV (KMG-IV): sequencing the most valuable type-strain genomes for metagenomic binning, comparative biology and taxonomic classification.</title>
        <authorList>
            <person name="Goeker M."/>
        </authorList>
    </citation>
    <scope>NUCLEOTIDE SEQUENCE [LARGE SCALE GENOMIC DNA]</scope>
    <source>
        <strain evidence="1 2">DSM 45533</strain>
    </source>
</reference>
<dbReference type="EMBL" id="JACDUR010000008">
    <property type="protein sequence ID" value="MBA2896421.1"/>
    <property type="molecule type" value="Genomic_DNA"/>
</dbReference>
<proteinExistence type="predicted"/>
<comment type="caution">
    <text evidence="1">The sequence shown here is derived from an EMBL/GenBank/DDBJ whole genome shotgun (WGS) entry which is preliminary data.</text>
</comment>
<protein>
    <submittedName>
        <fullName evidence="1">Uncharacterized protein</fullName>
    </submittedName>
</protein>
<organism evidence="1 2">
    <name type="scientific">Nonomuraea soli</name>
    <dbReference type="NCBI Taxonomy" id="1032476"/>
    <lineage>
        <taxon>Bacteria</taxon>
        <taxon>Bacillati</taxon>
        <taxon>Actinomycetota</taxon>
        <taxon>Actinomycetes</taxon>
        <taxon>Streptosporangiales</taxon>
        <taxon>Streptosporangiaceae</taxon>
        <taxon>Nonomuraea</taxon>
    </lineage>
</organism>
<sequence length="187" mass="20159">MTAIVSVIAGVMAVPALGISIKALQVSEQQAAQAAQQLANRVTSPPSSLSFVRPGFEHMATLPGVRDDDGQVLFPVRIRNANSVPVVVEGLIQETVDAGGPFLEPEFLILNLPACTEGVFEIAGSERQLDHAKVQLYTKNALDGRHWSVPDPGQQARLVEMTVTADDYVSLHTHRKPRQSKVITQCA</sequence>
<evidence type="ECO:0000313" key="2">
    <source>
        <dbReference type="Proteomes" id="UP000530928"/>
    </source>
</evidence>
<evidence type="ECO:0000313" key="1">
    <source>
        <dbReference type="EMBL" id="MBA2896421.1"/>
    </source>
</evidence>
<keyword evidence="2" id="KW-1185">Reference proteome</keyword>
<dbReference type="RefSeq" id="WP_181615098.1">
    <property type="nucleotide sequence ID" value="NZ_BAABAM010000007.1"/>
</dbReference>
<dbReference type="Proteomes" id="UP000530928">
    <property type="component" value="Unassembled WGS sequence"/>
</dbReference>
<accession>A0A7W0CSA3</accession>
<name>A0A7W0CSA3_9ACTN</name>